<gene>
    <name evidence="4" type="ORF">AFUS01_LOCUS30437</name>
</gene>
<evidence type="ECO:0000256" key="2">
    <source>
        <dbReference type="SAM" id="MobiDB-lite"/>
    </source>
</evidence>
<feature type="compositionally biased region" description="Basic and acidic residues" evidence="2">
    <location>
        <begin position="88"/>
        <end position="99"/>
    </location>
</feature>
<keyword evidence="5" id="KW-1185">Reference proteome</keyword>
<dbReference type="EMBL" id="CAJVCH010466943">
    <property type="protein sequence ID" value="CAG7820027.1"/>
    <property type="molecule type" value="Genomic_DNA"/>
</dbReference>
<proteinExistence type="predicted"/>
<dbReference type="GO" id="GO:0008270">
    <property type="term" value="F:zinc ion binding"/>
    <property type="evidence" value="ECO:0007669"/>
    <property type="project" value="UniProtKB-KW"/>
</dbReference>
<evidence type="ECO:0000313" key="4">
    <source>
        <dbReference type="EMBL" id="CAG7820027.1"/>
    </source>
</evidence>
<reference evidence="4" key="1">
    <citation type="submission" date="2021-06" db="EMBL/GenBank/DDBJ databases">
        <authorList>
            <person name="Hodson N. C."/>
            <person name="Mongue J. A."/>
            <person name="Jaron S. K."/>
        </authorList>
    </citation>
    <scope>NUCLEOTIDE SEQUENCE</scope>
</reference>
<name>A0A8J2KPA0_9HEXA</name>
<accession>A0A8J2KPA0</accession>
<evidence type="ECO:0000259" key="3">
    <source>
        <dbReference type="PROSITE" id="PS50966"/>
    </source>
</evidence>
<keyword evidence="1" id="KW-0479">Metal-binding</keyword>
<keyword evidence="1" id="KW-0862">Zinc</keyword>
<dbReference type="PROSITE" id="PS50966">
    <property type="entry name" value="ZF_SWIM"/>
    <property type="match status" value="1"/>
</dbReference>
<evidence type="ECO:0000256" key="1">
    <source>
        <dbReference type="PROSITE-ProRule" id="PRU00325"/>
    </source>
</evidence>
<dbReference type="OrthoDB" id="5791190at2759"/>
<feature type="region of interest" description="Disordered" evidence="2">
    <location>
        <begin position="33"/>
        <end position="199"/>
    </location>
</feature>
<comment type="caution">
    <text evidence="4">The sequence shown here is derived from an EMBL/GenBank/DDBJ whole genome shotgun (WGS) entry which is preliminary data.</text>
</comment>
<feature type="compositionally biased region" description="Polar residues" evidence="2">
    <location>
        <begin position="33"/>
        <end position="43"/>
    </location>
</feature>
<feature type="compositionally biased region" description="Basic and acidic residues" evidence="2">
    <location>
        <begin position="46"/>
        <end position="80"/>
    </location>
</feature>
<protein>
    <recommendedName>
        <fullName evidence="3">SWIM-type domain-containing protein</fullName>
    </recommendedName>
</protein>
<sequence>MAAAALQQGSMPSREINEVKDHLIDMINTANAERSALKNSPQQLADKLRAMTEKAEEKQRRRNKADVTADGKTDNDRRPESGNAETNVKSDNETQRKDVQLQSQKGYSGAVDWRMTGQGASLQTRKYDDPQESNSGDLRDDVVGTRTKLGRQRTGKSDKPSSNDGSSTDSEEVFKNKTRKRKRKTKLCSTESSNEEDVPRGEIKVASDFTVHDAKQLMLSTRAHEITRDVIQHEIKSNTAYVYDMEGQIHMWLLDDRVLPGEPVRDWCMTKGEARPRTADPKDQLYIRKYVLRDKGKQVDFWRDVYTTVDQRNIKKINFNSTTNSKVVVRFYGENNYCDVLRIKKEHDESEETDKVVKGMMYEKKTEELAYNVNKGLQHGTSGSALYGELVLEAAVVGKTLRPARNVKQVYNSKQSSKRIQHQYDDDMVDLAHMARIQGGKIIRQYNVYPMLLITRHKGIQEHFNHVMEAGAGVVAHYDTTFNLGSGLTSNMDKFPGDTYIYVVFTGNRFMSAFSVKHPWLLTKKNQQPAVPAAVLYHEGQKAKSTHEPFFDAIVEDMAGFNHAKNVLITDREASIRKAVRNKLPNVQHVFCHNHMRRNVKQWTGTHFPAKDARRYRKDFKQLLFASDETELNALLNKFCPGDCRVQNNPNAGTNDDDVDKTVSLSDSETDLVNEEMTWDDKMKDYYFNYQDKDLRSSYRGAFRSLGIFNKHSGITNNAAENINVVFKTTVMKNNNNPTQYECVMNMYKWQNRLYFDIGRGLGPTGGELHVNKHFHTEAATVPKVQLEDHEVMFDEKDMKIIDHEKIINLEEYCNYNAKRTRALELLKKNLVHPVVTNVGFEDVYVIKTGTNTMELVTAHGRTCTCKNARCEHKIAVAMLTGDLHDNNPVLKKGAKEGTLTGVYTSTKIKGVGKKWGQERNPQIFDKEVASQNSNGNNTDDDVSNSVGEGTDFVAATANTVAGQEHGEGLILPEMNEVNYKTQLFRFGGLSDMYFSDLKSIPATINKSEIQGKDLENFMPGWFTDNVMFAYLFEISDKERTLVINPIKISVILQGKQGSEIRDYVQDEIHMPSREKVSQLFLGSLRDVTLLRTCRLVCKSWNIEACQSLGACSKVFLDENSSSFNNFTTLILKKALGPLQHFPSPFQHFHVRGSTFTNQTFTKFILNIPITSLALNLEAVGKDGLGVCQGQLSNFFVSNKTNITDLEITAWKGAFQLQKFEVNDATELTCLKRLQFYDFCKYSCSHIQFMQNILSRCKLESLHLDIRNTESEFLNGLLPQVQAKNLTELKLHFWVSSLSWNNYLCNLQFLRLRHLIFWGGRSVQNPEDLQQLCSFFQNTSPLLEYLSTDLSICLSPELSFPSLRSIYIHGNIILSYFTPDRFPSLAKVSIMFTAPLNVTIESEVPHSDISSIDLSIDNWNGENDTLAEDLLLLLTCMSRQFPQVTSLNFVISDFYRNTLPDICESFPKLAKLRLNGKCNFSCFSGMKESIMRELFGTRNAHRQSSSTKIHCGLQLETIKLGMQFTLDPLMIRHCLSKVSKLRQLSFYWNKDLTAPLLQESLGHLQRIVICNHARQEFQDAMAQVAETLPNAFFQ</sequence>
<dbReference type="InterPro" id="IPR007527">
    <property type="entry name" value="Znf_SWIM"/>
</dbReference>
<feature type="domain" description="SWIM-type" evidence="3">
    <location>
        <begin position="845"/>
        <end position="882"/>
    </location>
</feature>
<dbReference type="Proteomes" id="UP000708208">
    <property type="component" value="Unassembled WGS sequence"/>
</dbReference>
<organism evidence="4 5">
    <name type="scientific">Allacma fusca</name>
    <dbReference type="NCBI Taxonomy" id="39272"/>
    <lineage>
        <taxon>Eukaryota</taxon>
        <taxon>Metazoa</taxon>
        <taxon>Ecdysozoa</taxon>
        <taxon>Arthropoda</taxon>
        <taxon>Hexapoda</taxon>
        <taxon>Collembola</taxon>
        <taxon>Symphypleona</taxon>
        <taxon>Sminthuridae</taxon>
        <taxon>Allacma</taxon>
    </lineage>
</organism>
<keyword evidence="1" id="KW-0863">Zinc-finger</keyword>
<evidence type="ECO:0000313" key="5">
    <source>
        <dbReference type="Proteomes" id="UP000708208"/>
    </source>
</evidence>
<feature type="compositionally biased region" description="Basic residues" evidence="2">
    <location>
        <begin position="176"/>
        <end position="186"/>
    </location>
</feature>